<dbReference type="AlphaFoldDB" id="J2IA83"/>
<evidence type="ECO:0000313" key="1">
    <source>
        <dbReference type="EMBL" id="EJI83987.1"/>
    </source>
</evidence>
<sequence length="52" mass="5864">MKKFELRFFSVLLPENIANFSVLRNTAIGSFSCLDGYFTEAGKQDESGRTVK</sequence>
<reference evidence="1 2" key="1">
    <citation type="journal article" date="2012" name="J. Bacteriol.">
        <title>Genome Sequence of Pectin-Degrading Alishewanella aestuarii Strain B11T, Isolated from Tidal Flat Sediment.</title>
        <authorList>
            <person name="Jung J."/>
            <person name="Choi S."/>
            <person name="Chun J."/>
            <person name="Park W."/>
        </authorList>
    </citation>
    <scope>NUCLEOTIDE SEQUENCE [LARGE SCALE GENOMIC DNA]</scope>
    <source>
        <strain evidence="1 2">B11</strain>
    </source>
</reference>
<organism evidence="1 2">
    <name type="scientific">Alishewanella aestuarii B11</name>
    <dbReference type="NCBI Taxonomy" id="1197174"/>
    <lineage>
        <taxon>Bacteria</taxon>
        <taxon>Pseudomonadati</taxon>
        <taxon>Pseudomonadota</taxon>
        <taxon>Gammaproteobacteria</taxon>
        <taxon>Alteromonadales</taxon>
        <taxon>Alteromonadaceae</taxon>
        <taxon>Alishewanella</taxon>
    </lineage>
</organism>
<name>J2IA83_9ALTE</name>
<comment type="caution">
    <text evidence="1">The sequence shown here is derived from an EMBL/GenBank/DDBJ whole genome shotgun (WGS) entry which is preliminary data.</text>
</comment>
<dbReference type="EMBL" id="ALAB01000041">
    <property type="protein sequence ID" value="EJI83987.1"/>
    <property type="molecule type" value="Genomic_DNA"/>
</dbReference>
<proteinExistence type="predicted"/>
<dbReference type="RefSeq" id="WP_008610253.1">
    <property type="nucleotide sequence ID" value="NZ_ALAB01000041.1"/>
</dbReference>
<dbReference type="Proteomes" id="UP000012043">
    <property type="component" value="Unassembled WGS sequence"/>
</dbReference>
<protein>
    <submittedName>
        <fullName evidence="1">Uncharacterized protein</fullName>
    </submittedName>
</protein>
<accession>J2IA83</accession>
<dbReference type="PATRIC" id="fig|1197174.4.peg.3124"/>
<keyword evidence="2" id="KW-1185">Reference proteome</keyword>
<evidence type="ECO:0000313" key="2">
    <source>
        <dbReference type="Proteomes" id="UP000012043"/>
    </source>
</evidence>
<gene>
    <name evidence="1" type="ORF">AEST_31930</name>
</gene>